<keyword evidence="1" id="KW-0812">Transmembrane</keyword>
<accession>A0A8J6K389</accession>
<evidence type="ECO:0000256" key="1">
    <source>
        <dbReference type="SAM" id="Phobius"/>
    </source>
</evidence>
<feature type="transmembrane region" description="Helical" evidence="1">
    <location>
        <begin position="47"/>
        <end position="66"/>
    </location>
</feature>
<dbReference type="Proteomes" id="UP000770717">
    <property type="component" value="Unassembled WGS sequence"/>
</dbReference>
<keyword evidence="3" id="KW-1185">Reference proteome</keyword>
<keyword evidence="1" id="KW-1133">Transmembrane helix</keyword>
<organism evidence="2 3">
    <name type="scientific">Eleutherodactylus coqui</name>
    <name type="common">Puerto Rican coqui</name>
    <dbReference type="NCBI Taxonomy" id="57060"/>
    <lineage>
        <taxon>Eukaryota</taxon>
        <taxon>Metazoa</taxon>
        <taxon>Chordata</taxon>
        <taxon>Craniata</taxon>
        <taxon>Vertebrata</taxon>
        <taxon>Euteleostomi</taxon>
        <taxon>Amphibia</taxon>
        <taxon>Batrachia</taxon>
        <taxon>Anura</taxon>
        <taxon>Neobatrachia</taxon>
        <taxon>Hyloidea</taxon>
        <taxon>Eleutherodactylidae</taxon>
        <taxon>Eleutherodactylinae</taxon>
        <taxon>Eleutherodactylus</taxon>
        <taxon>Eleutherodactylus</taxon>
    </lineage>
</organism>
<comment type="caution">
    <text evidence="2">The sequence shown here is derived from an EMBL/GenBank/DDBJ whole genome shotgun (WGS) entry which is preliminary data.</text>
</comment>
<gene>
    <name evidence="2" type="ORF">GDO78_004147</name>
</gene>
<dbReference type="AlphaFoldDB" id="A0A8J6K389"/>
<protein>
    <submittedName>
        <fullName evidence="2">Uncharacterized protein</fullName>
    </submittedName>
</protein>
<evidence type="ECO:0000313" key="3">
    <source>
        <dbReference type="Proteomes" id="UP000770717"/>
    </source>
</evidence>
<reference evidence="2" key="1">
    <citation type="thesis" date="2020" institute="ProQuest LLC" country="789 East Eisenhower Parkway, Ann Arbor, MI, USA">
        <title>Comparative Genomics and Chromosome Evolution.</title>
        <authorList>
            <person name="Mudd A.B."/>
        </authorList>
    </citation>
    <scope>NUCLEOTIDE SEQUENCE</scope>
    <source>
        <strain evidence="2">HN-11 Male</strain>
        <tissue evidence="2">Kidney and liver</tissue>
    </source>
</reference>
<name>A0A8J6K389_ELECQ</name>
<keyword evidence="1" id="KW-0472">Membrane</keyword>
<proteinExistence type="predicted"/>
<sequence>MGAKTGAQQNLSGFPEGRRSSQILFVWGLLSVEPRGRTYGVQDTAGILFYAFFRCFAASIVAIAATDVNDVCSSATLRSSYTTALLLHFVLQLSIYYGSRTLRQIAALLENHKSLSNKSMSSDGGQDVNLLTRYLPHYCNEIWWPNIKISCSPLNLLIGHH</sequence>
<dbReference type="EMBL" id="WNTK01000013">
    <property type="protein sequence ID" value="KAG9473689.1"/>
    <property type="molecule type" value="Genomic_DNA"/>
</dbReference>
<evidence type="ECO:0000313" key="2">
    <source>
        <dbReference type="EMBL" id="KAG9473689.1"/>
    </source>
</evidence>
<feature type="transmembrane region" description="Helical" evidence="1">
    <location>
        <begin position="78"/>
        <end position="98"/>
    </location>
</feature>